<dbReference type="SUPFAM" id="SSF51905">
    <property type="entry name" value="FAD/NAD(P)-binding domain"/>
    <property type="match status" value="1"/>
</dbReference>
<feature type="domain" description="FAD-binding" evidence="5">
    <location>
        <begin position="16"/>
        <end position="176"/>
    </location>
</feature>
<comment type="similarity">
    <text evidence="1">Belongs to the paxM FAD-dependent monooxygenase family.</text>
</comment>
<feature type="domain" description="FAD-binding" evidence="5">
    <location>
        <begin position="300"/>
        <end position="357"/>
    </location>
</feature>
<sequence length="468" mass="52723">MDAPPPPYSVNNHPRVLIAGAGLGGLFMAILLDRAGISYEIFERSAYIKRTGAIMGLNGGILPVFEQLDLYEELKAISLPNRSAEILDSKMERIGYIDAKIAYEQTGYDYLLFTRPRLYDLLLSKVPAEKIHFNKRVVWAEHMSNGVSIQCEDGTTYSGDMLVGADGAYSAVRDALFKTLHCDHLLPAKDKKEMKRGYVCLVGTTSPLDPEKNPLIKEGCSDYYQIIGEGTPYSWSIFNIAENRVCFAVVQQLESEAQCEEEKFNGIPWEPERAVEMMQEIKDFKIPQGGTLGDLFNQTPQESISRIFLENKLFQTWYHDRIVLIGDAAHKLLPSAGQGAVCALQDAVVLVNCLHDMESWTLPEIRAALNDYKEQRYHEVKIQFENSQKSAVLLHGQTFREKLVRNWVFNWLPQSLRTKALVRSASYRPQVSFLPLAPKRGVGEVQPQVPSKRRNGLSDTRTVTVAAF</sequence>
<keyword evidence="7" id="KW-1185">Reference proteome</keyword>
<reference evidence="6" key="1">
    <citation type="submission" date="2021-11" db="EMBL/GenBank/DDBJ databases">
        <authorList>
            <person name="Herlambang A."/>
            <person name="Guo Y."/>
            <person name="Takashima Y."/>
            <person name="Nishizawa T."/>
        </authorList>
    </citation>
    <scope>NUCLEOTIDE SEQUENCE</scope>
    <source>
        <strain evidence="6">E1425</strain>
    </source>
</reference>
<keyword evidence="2" id="KW-0285">Flavoprotein</keyword>
<evidence type="ECO:0000313" key="7">
    <source>
        <dbReference type="Proteomes" id="UP000827284"/>
    </source>
</evidence>
<dbReference type="Pfam" id="PF01494">
    <property type="entry name" value="FAD_binding_3"/>
    <property type="match status" value="2"/>
</dbReference>
<dbReference type="InterPro" id="IPR002938">
    <property type="entry name" value="FAD-bd"/>
</dbReference>
<dbReference type="GO" id="GO:0004497">
    <property type="term" value="F:monooxygenase activity"/>
    <property type="evidence" value="ECO:0007669"/>
    <property type="project" value="InterPro"/>
</dbReference>
<evidence type="ECO:0000259" key="5">
    <source>
        <dbReference type="Pfam" id="PF01494"/>
    </source>
</evidence>
<proteinExistence type="inferred from homology"/>
<dbReference type="PANTHER" id="PTHR47356">
    <property type="entry name" value="FAD-DEPENDENT MONOOXYGENASE ASQG-RELATED"/>
    <property type="match status" value="1"/>
</dbReference>
<dbReference type="OrthoDB" id="655030at2759"/>
<dbReference type="PRINTS" id="PR00420">
    <property type="entry name" value="RNGMNOXGNASE"/>
</dbReference>
<evidence type="ECO:0000256" key="3">
    <source>
        <dbReference type="ARBA" id="ARBA00022827"/>
    </source>
</evidence>
<dbReference type="EMBL" id="BQFW01000009">
    <property type="protein sequence ID" value="GJJ74679.1"/>
    <property type="molecule type" value="Genomic_DNA"/>
</dbReference>
<evidence type="ECO:0000256" key="4">
    <source>
        <dbReference type="ARBA" id="ARBA00023002"/>
    </source>
</evidence>
<comment type="caution">
    <text evidence="6">The sequence shown here is derived from an EMBL/GenBank/DDBJ whole genome shotgun (WGS) entry which is preliminary data.</text>
</comment>
<keyword evidence="3" id="KW-0274">FAD</keyword>
<keyword evidence="4" id="KW-0560">Oxidoreductase</keyword>
<dbReference type="AlphaFoldDB" id="A0A9P3LXZ0"/>
<reference evidence="6" key="2">
    <citation type="journal article" date="2022" name="Microbiol. Resour. Announc.">
        <title>Whole-Genome Sequence of Entomortierella parvispora E1425, a Mucoromycotan Fungus Associated with Burkholderiaceae-Related Endosymbiotic Bacteria.</title>
        <authorList>
            <person name="Herlambang A."/>
            <person name="Guo Y."/>
            <person name="Takashima Y."/>
            <person name="Narisawa K."/>
            <person name="Ohta H."/>
            <person name="Nishizawa T."/>
        </authorList>
    </citation>
    <scope>NUCLEOTIDE SEQUENCE</scope>
    <source>
        <strain evidence="6">E1425</strain>
    </source>
</reference>
<evidence type="ECO:0000313" key="6">
    <source>
        <dbReference type="EMBL" id="GJJ74679.1"/>
    </source>
</evidence>
<dbReference type="InterPro" id="IPR050562">
    <property type="entry name" value="FAD_mOase_fung"/>
</dbReference>
<evidence type="ECO:0000256" key="1">
    <source>
        <dbReference type="ARBA" id="ARBA00007992"/>
    </source>
</evidence>
<evidence type="ECO:0000256" key="2">
    <source>
        <dbReference type="ARBA" id="ARBA00022630"/>
    </source>
</evidence>
<dbReference type="InterPro" id="IPR036188">
    <property type="entry name" value="FAD/NAD-bd_sf"/>
</dbReference>
<accession>A0A9P3LXZ0</accession>
<dbReference type="Proteomes" id="UP000827284">
    <property type="component" value="Unassembled WGS sequence"/>
</dbReference>
<dbReference type="Gene3D" id="3.50.50.60">
    <property type="entry name" value="FAD/NAD(P)-binding domain"/>
    <property type="match status" value="1"/>
</dbReference>
<organism evidence="6 7">
    <name type="scientific">Entomortierella parvispora</name>
    <dbReference type="NCBI Taxonomy" id="205924"/>
    <lineage>
        <taxon>Eukaryota</taxon>
        <taxon>Fungi</taxon>
        <taxon>Fungi incertae sedis</taxon>
        <taxon>Mucoromycota</taxon>
        <taxon>Mortierellomycotina</taxon>
        <taxon>Mortierellomycetes</taxon>
        <taxon>Mortierellales</taxon>
        <taxon>Mortierellaceae</taxon>
        <taxon>Entomortierella</taxon>
    </lineage>
</organism>
<name>A0A9P3LXZ0_9FUNG</name>
<gene>
    <name evidence="6" type="ORF">EMPS_07037</name>
</gene>
<protein>
    <recommendedName>
        <fullName evidence="5">FAD-binding domain-containing protein</fullName>
    </recommendedName>
</protein>
<dbReference type="PANTHER" id="PTHR47356:SF2">
    <property type="entry name" value="FAD-BINDING DOMAIN-CONTAINING PROTEIN-RELATED"/>
    <property type="match status" value="1"/>
</dbReference>
<dbReference type="GO" id="GO:0071949">
    <property type="term" value="F:FAD binding"/>
    <property type="evidence" value="ECO:0007669"/>
    <property type="project" value="InterPro"/>
</dbReference>